<dbReference type="InterPro" id="IPR011990">
    <property type="entry name" value="TPR-like_helical_dom_sf"/>
</dbReference>
<dbReference type="SUPFAM" id="SSF48452">
    <property type="entry name" value="TPR-like"/>
    <property type="match status" value="1"/>
</dbReference>
<proteinExistence type="predicted"/>
<dbReference type="Proteomes" id="UP001210231">
    <property type="component" value="Unassembled WGS sequence"/>
</dbReference>
<dbReference type="RefSeq" id="WP_407030691.1">
    <property type="nucleotide sequence ID" value="NZ_JAQGEF010000005.1"/>
</dbReference>
<dbReference type="EMBL" id="JAQGEF010000005">
    <property type="protein sequence ID" value="MDA3614363.1"/>
    <property type="molecule type" value="Genomic_DNA"/>
</dbReference>
<evidence type="ECO:0008006" key="3">
    <source>
        <dbReference type="Google" id="ProtNLM"/>
    </source>
</evidence>
<gene>
    <name evidence="1" type="ORF">O3P16_06055</name>
</gene>
<name>A0ABT4UHW5_9BACT</name>
<reference evidence="1 2" key="1">
    <citation type="submission" date="2022-12" db="EMBL/GenBank/DDBJ databases">
        <title>Chitinophagaceae gen. sp. nov., a new member of the family Chitinophagaceae, isolated from soil in a chemical factory.</title>
        <authorList>
            <person name="Ke Z."/>
        </authorList>
    </citation>
    <scope>NUCLEOTIDE SEQUENCE [LARGE SCALE GENOMIC DNA]</scope>
    <source>
        <strain evidence="1 2">LY-5</strain>
    </source>
</reference>
<keyword evidence="2" id="KW-1185">Reference proteome</keyword>
<evidence type="ECO:0000313" key="2">
    <source>
        <dbReference type="Proteomes" id="UP001210231"/>
    </source>
</evidence>
<sequence>MPNRQKDDLFQLIKSLGKGEKRNFKLYIQRNTDAEMKVVILFDALDKMEEYDEYNLLKKNPSLTKLQLSNLKASLYKHILTSLRLLKDDNNIELQLHEQLDYARILFNKGLYLQALKVLERLKQITINYQQQTYHLLVVTFEKKIESMYITRSLKERADQLANESMHSLAKMEEINKLSNLSLQLYSWYIQHGHARNKEDESKLKAFFESHIVSEIDITNSFYHKLYYYQSYTWYSFILQDFLGYYKYTQRWVNLFDEFPKMRFVDTLQYIKGVHNLLSAHYDLKNGKKFLELLETFENFWSSPHIQGNENYRIQTFMYLYTSKLNKHFLEGTFSEGIKLVPEIENELEELGLYLDSHRILVFYYKIACLYFGSGDNSTAIDYLNKIINWKVDLRTDLQCYARLLHLIAHFELGNHDLLAYLVKSVYRFMSKMENLSGVEELMFSFLKESFHLSYKDVKPKFEALLIKLKKFENNSIEARAFAYLDVISWLESKLQNVPVEKIIREKYLANSKNK</sequence>
<evidence type="ECO:0000313" key="1">
    <source>
        <dbReference type="EMBL" id="MDA3614363.1"/>
    </source>
</evidence>
<comment type="caution">
    <text evidence="1">The sequence shown here is derived from an EMBL/GenBank/DDBJ whole genome shotgun (WGS) entry which is preliminary data.</text>
</comment>
<organism evidence="1 2">
    <name type="scientific">Polluticaenibacter yanchengensis</name>
    <dbReference type="NCBI Taxonomy" id="3014562"/>
    <lineage>
        <taxon>Bacteria</taxon>
        <taxon>Pseudomonadati</taxon>
        <taxon>Bacteroidota</taxon>
        <taxon>Chitinophagia</taxon>
        <taxon>Chitinophagales</taxon>
        <taxon>Chitinophagaceae</taxon>
        <taxon>Polluticaenibacter</taxon>
    </lineage>
</organism>
<accession>A0ABT4UHW5</accession>
<protein>
    <recommendedName>
        <fullName evidence="3">Tetratricopeptide repeat protein</fullName>
    </recommendedName>
</protein>